<comment type="caution">
    <text evidence="2">The sequence shown here is derived from an EMBL/GenBank/DDBJ whole genome shotgun (WGS) entry which is preliminary data.</text>
</comment>
<organism evidence="2 3">
    <name type="scientific">Phytophthora megakarya</name>
    <dbReference type="NCBI Taxonomy" id="4795"/>
    <lineage>
        <taxon>Eukaryota</taxon>
        <taxon>Sar</taxon>
        <taxon>Stramenopiles</taxon>
        <taxon>Oomycota</taxon>
        <taxon>Peronosporomycetes</taxon>
        <taxon>Peronosporales</taxon>
        <taxon>Peronosporaceae</taxon>
        <taxon>Phytophthora</taxon>
    </lineage>
</organism>
<feature type="region of interest" description="Disordered" evidence="1">
    <location>
        <begin position="1"/>
        <end position="102"/>
    </location>
</feature>
<sequence length="172" mass="19160">MVQRSARTPRSRARGAKAGEARRSGSQAKRRRQNRNFFPSSDDSSSSETGTQRRKTRLRPARSDVEAADVEGEDSSSSGGDSGRDVGEVVAREEEGSVPPLDVRSFDNWKALETYLKSYNRRTYQIYSVRTGTPARTRNAKIKSSSSCCDEIPIGLEFYNKNYQCTHAGSPR</sequence>
<accession>A0A225W7V1</accession>
<keyword evidence="3" id="KW-1185">Reference proteome</keyword>
<gene>
    <name evidence="2" type="ORF">PHMEG_00012791</name>
</gene>
<dbReference type="AlphaFoldDB" id="A0A225W7V1"/>
<name>A0A225W7V1_9STRA</name>
<reference evidence="3" key="1">
    <citation type="submission" date="2017-03" db="EMBL/GenBank/DDBJ databases">
        <title>Phytopthora megakarya and P. palmivora, two closely related causual agents of cacao black pod achieved similar genome size and gene model numbers by different mechanisms.</title>
        <authorList>
            <person name="Ali S."/>
            <person name="Shao J."/>
            <person name="Larry D.J."/>
            <person name="Kronmiller B."/>
            <person name="Shen D."/>
            <person name="Strem M.D."/>
            <person name="Melnick R.L."/>
            <person name="Guiltinan M.J."/>
            <person name="Tyler B.M."/>
            <person name="Meinhardt L.W."/>
            <person name="Bailey B.A."/>
        </authorList>
    </citation>
    <scope>NUCLEOTIDE SEQUENCE [LARGE SCALE GENOMIC DNA]</scope>
    <source>
        <strain evidence="3">zdho120</strain>
    </source>
</reference>
<evidence type="ECO:0000313" key="2">
    <source>
        <dbReference type="EMBL" id="OWZ13821.1"/>
    </source>
</evidence>
<evidence type="ECO:0000256" key="1">
    <source>
        <dbReference type="SAM" id="MobiDB-lite"/>
    </source>
</evidence>
<proteinExistence type="predicted"/>
<dbReference type="OrthoDB" id="128947at2759"/>
<evidence type="ECO:0000313" key="3">
    <source>
        <dbReference type="Proteomes" id="UP000198211"/>
    </source>
</evidence>
<feature type="compositionally biased region" description="Basic and acidic residues" evidence="1">
    <location>
        <begin position="82"/>
        <end position="95"/>
    </location>
</feature>
<protein>
    <submittedName>
        <fullName evidence="2">Uncharacterized protein</fullName>
    </submittedName>
</protein>
<dbReference type="STRING" id="4795.A0A225W7V1"/>
<dbReference type="Proteomes" id="UP000198211">
    <property type="component" value="Unassembled WGS sequence"/>
</dbReference>
<dbReference type="EMBL" id="NBNE01001488">
    <property type="protein sequence ID" value="OWZ13821.1"/>
    <property type="molecule type" value="Genomic_DNA"/>
</dbReference>